<dbReference type="SMART" id="SM00875">
    <property type="entry name" value="BACK"/>
    <property type="match status" value="1"/>
</dbReference>
<sequence length="295" mass="32854">MSMYAICRRESELNENGKKPLEESEECSRNKRLKICDETVPWDVEFAIEEPGIVHRVRAHRRVVTRSSPVFETIFRDSPASKLFQVSDVTYDAFEVMVNAMYGSDYGIGSIATACRTLLAAKKYVMPSVAVYCIDYVTRRFDATNACEIVEFSLRHDLDDLLRVSCVGIGPHACEILVHPSFLSCSLETLLVILSLDSLIVPSEAVVSDACVCWAEAHCSKYGLEPTKDHMRSALGPALGKIRFLSMTALQLIESSAFDRLLTDEEARTILINIIKPASCPLPRSICVGCIRRGH</sequence>
<dbReference type="PROSITE" id="PS50097">
    <property type="entry name" value="BTB"/>
    <property type="match status" value="1"/>
</dbReference>
<feature type="domain" description="BTB" evidence="1">
    <location>
        <begin position="42"/>
        <end position="110"/>
    </location>
</feature>
<dbReference type="SUPFAM" id="SSF54695">
    <property type="entry name" value="POZ domain"/>
    <property type="match status" value="1"/>
</dbReference>
<dbReference type="Pfam" id="PF00651">
    <property type="entry name" value="BTB"/>
    <property type="match status" value="1"/>
</dbReference>
<comment type="caution">
    <text evidence="2">The sequence shown here is derived from an EMBL/GenBank/DDBJ whole genome shotgun (WGS) entry which is preliminary data.</text>
</comment>
<organism evidence="2 3">
    <name type="scientific">Dryococelus australis</name>
    <dbReference type="NCBI Taxonomy" id="614101"/>
    <lineage>
        <taxon>Eukaryota</taxon>
        <taxon>Metazoa</taxon>
        <taxon>Ecdysozoa</taxon>
        <taxon>Arthropoda</taxon>
        <taxon>Hexapoda</taxon>
        <taxon>Insecta</taxon>
        <taxon>Pterygota</taxon>
        <taxon>Neoptera</taxon>
        <taxon>Polyneoptera</taxon>
        <taxon>Phasmatodea</taxon>
        <taxon>Verophasmatodea</taxon>
        <taxon>Anareolatae</taxon>
        <taxon>Phasmatidae</taxon>
        <taxon>Eurycanthinae</taxon>
        <taxon>Dryococelus</taxon>
    </lineage>
</organism>
<proteinExistence type="predicted"/>
<dbReference type="Pfam" id="PF07707">
    <property type="entry name" value="BACK"/>
    <property type="match status" value="1"/>
</dbReference>
<dbReference type="InterPro" id="IPR011333">
    <property type="entry name" value="SKP1/BTB/POZ_sf"/>
</dbReference>
<dbReference type="EMBL" id="JARBHB010000012">
    <property type="protein sequence ID" value="KAJ8871016.1"/>
    <property type="molecule type" value="Genomic_DNA"/>
</dbReference>
<gene>
    <name evidence="2" type="ORF">PR048_027319</name>
</gene>
<dbReference type="InterPro" id="IPR000210">
    <property type="entry name" value="BTB/POZ_dom"/>
</dbReference>
<reference evidence="2 3" key="1">
    <citation type="submission" date="2023-02" db="EMBL/GenBank/DDBJ databases">
        <title>LHISI_Scaffold_Assembly.</title>
        <authorList>
            <person name="Stuart O.P."/>
            <person name="Cleave R."/>
            <person name="Magrath M.J.L."/>
            <person name="Mikheyev A.S."/>
        </authorList>
    </citation>
    <scope>NUCLEOTIDE SEQUENCE [LARGE SCALE GENOMIC DNA]</scope>
    <source>
        <strain evidence="2">Daus_M_001</strain>
        <tissue evidence="2">Leg muscle</tissue>
    </source>
</reference>
<keyword evidence="3" id="KW-1185">Reference proteome</keyword>
<protein>
    <recommendedName>
        <fullName evidence="1">BTB domain-containing protein</fullName>
    </recommendedName>
</protein>
<name>A0ABQ9GGA5_9NEOP</name>
<dbReference type="PANTHER" id="PTHR45774">
    <property type="entry name" value="BTB/POZ DOMAIN-CONTAINING"/>
    <property type="match status" value="1"/>
</dbReference>
<dbReference type="Gene3D" id="1.25.40.420">
    <property type="match status" value="1"/>
</dbReference>
<dbReference type="Proteomes" id="UP001159363">
    <property type="component" value="Chromosome 11"/>
</dbReference>
<dbReference type="SMART" id="SM00225">
    <property type="entry name" value="BTB"/>
    <property type="match status" value="1"/>
</dbReference>
<evidence type="ECO:0000259" key="1">
    <source>
        <dbReference type="PROSITE" id="PS50097"/>
    </source>
</evidence>
<evidence type="ECO:0000313" key="2">
    <source>
        <dbReference type="EMBL" id="KAJ8871016.1"/>
    </source>
</evidence>
<evidence type="ECO:0000313" key="3">
    <source>
        <dbReference type="Proteomes" id="UP001159363"/>
    </source>
</evidence>
<dbReference type="InterPro" id="IPR011705">
    <property type="entry name" value="BACK"/>
</dbReference>
<accession>A0ABQ9GGA5</accession>
<dbReference type="PANTHER" id="PTHR45774:SF4">
    <property type="entry name" value="AXUNDEAD, ISOFORM F"/>
    <property type="match status" value="1"/>
</dbReference>
<dbReference type="Gene3D" id="3.30.710.10">
    <property type="entry name" value="Potassium Channel Kv1.1, Chain A"/>
    <property type="match status" value="1"/>
</dbReference>